<proteinExistence type="predicted"/>
<evidence type="ECO:0000313" key="1">
    <source>
        <dbReference type="EMBL" id="CAG8833887.1"/>
    </source>
</evidence>
<evidence type="ECO:0000313" key="2">
    <source>
        <dbReference type="Proteomes" id="UP000789920"/>
    </source>
</evidence>
<keyword evidence="2" id="KW-1185">Reference proteome</keyword>
<feature type="non-terminal residue" evidence="1">
    <location>
        <position position="1"/>
    </location>
</feature>
<dbReference type="Proteomes" id="UP000789920">
    <property type="component" value="Unassembled WGS sequence"/>
</dbReference>
<organism evidence="1 2">
    <name type="scientific">Racocetra persica</name>
    <dbReference type="NCBI Taxonomy" id="160502"/>
    <lineage>
        <taxon>Eukaryota</taxon>
        <taxon>Fungi</taxon>
        <taxon>Fungi incertae sedis</taxon>
        <taxon>Mucoromycota</taxon>
        <taxon>Glomeromycotina</taxon>
        <taxon>Glomeromycetes</taxon>
        <taxon>Diversisporales</taxon>
        <taxon>Gigasporaceae</taxon>
        <taxon>Racocetra</taxon>
    </lineage>
</organism>
<gene>
    <name evidence="1" type="ORF">RPERSI_LOCUS28993</name>
</gene>
<sequence length="40" mass="4288">PTSTATIKYLCGNFHTQFISSSNKQYTSSALASSTTSNNQ</sequence>
<protein>
    <submittedName>
        <fullName evidence="1">36419_t:CDS:1</fullName>
    </submittedName>
</protein>
<dbReference type="EMBL" id="CAJVQC010107654">
    <property type="protein sequence ID" value="CAG8833887.1"/>
    <property type="molecule type" value="Genomic_DNA"/>
</dbReference>
<name>A0ACA9SCK0_9GLOM</name>
<accession>A0ACA9SCK0</accession>
<reference evidence="1" key="1">
    <citation type="submission" date="2021-06" db="EMBL/GenBank/DDBJ databases">
        <authorList>
            <person name="Kallberg Y."/>
            <person name="Tangrot J."/>
            <person name="Rosling A."/>
        </authorList>
    </citation>
    <scope>NUCLEOTIDE SEQUENCE</scope>
    <source>
        <strain evidence="1">MA461A</strain>
    </source>
</reference>
<comment type="caution">
    <text evidence="1">The sequence shown here is derived from an EMBL/GenBank/DDBJ whole genome shotgun (WGS) entry which is preliminary data.</text>
</comment>
<feature type="non-terminal residue" evidence="1">
    <location>
        <position position="40"/>
    </location>
</feature>